<dbReference type="Pfam" id="PF13715">
    <property type="entry name" value="CarbopepD_reg_2"/>
    <property type="match status" value="1"/>
</dbReference>
<reference evidence="2" key="1">
    <citation type="journal article" date="2019" name="Int. J. Syst. Evol. Microbiol.">
        <title>The Global Catalogue of Microorganisms (GCM) 10K type strain sequencing project: providing services to taxonomists for standard genome sequencing and annotation.</title>
        <authorList>
            <consortium name="The Broad Institute Genomics Platform"/>
            <consortium name="The Broad Institute Genome Sequencing Center for Infectious Disease"/>
            <person name="Wu L."/>
            <person name="Ma J."/>
        </authorList>
    </citation>
    <scope>NUCLEOTIDE SEQUENCE [LARGE SCALE GENOMIC DNA]</scope>
    <source>
        <strain evidence="2">KACC 12602</strain>
    </source>
</reference>
<dbReference type="Proteomes" id="UP001596161">
    <property type="component" value="Unassembled WGS sequence"/>
</dbReference>
<organism evidence="1 2">
    <name type="scientific">Adhaeribacter terreus</name>
    <dbReference type="NCBI Taxonomy" id="529703"/>
    <lineage>
        <taxon>Bacteria</taxon>
        <taxon>Pseudomonadati</taxon>
        <taxon>Bacteroidota</taxon>
        <taxon>Cytophagia</taxon>
        <taxon>Cytophagales</taxon>
        <taxon>Hymenobacteraceae</taxon>
        <taxon>Adhaeribacter</taxon>
    </lineage>
</organism>
<dbReference type="RefSeq" id="WP_378015707.1">
    <property type="nucleotide sequence ID" value="NZ_JBHSKT010000001.1"/>
</dbReference>
<sequence>MTPQAKGRFCASCATTVVDFSQFTDKQLLDYFGNISGKTCGRFSDSQLNRAVYAETLPKQNFFPRALAAAALFLGISSQTQAQHYFDHPTPAGQIVEKKAAGEETPAKTVGKTPEKVSGADLVIEGKLLDSESKEGIPFTTIVIKETKIYSQTDIEGYFKIIVPDTLQLKELVLIAASIGYESKEILISEKEMHKTLNIHLKSLPVIGELIVCSVRKTPAYYFRSFWWKTKNLFQKND</sequence>
<proteinExistence type="predicted"/>
<accession>A0ABW0E867</accession>
<gene>
    <name evidence="1" type="ORF">ACFPIB_01820</name>
</gene>
<dbReference type="EMBL" id="JBHSKT010000001">
    <property type="protein sequence ID" value="MFC5269328.1"/>
    <property type="molecule type" value="Genomic_DNA"/>
</dbReference>
<protein>
    <submittedName>
        <fullName evidence="1">Carboxypeptidase-like regulatory domain-containing protein</fullName>
    </submittedName>
</protein>
<dbReference type="InterPro" id="IPR008969">
    <property type="entry name" value="CarboxyPept-like_regulatory"/>
</dbReference>
<keyword evidence="2" id="KW-1185">Reference proteome</keyword>
<dbReference type="SUPFAM" id="SSF49464">
    <property type="entry name" value="Carboxypeptidase regulatory domain-like"/>
    <property type="match status" value="1"/>
</dbReference>
<evidence type="ECO:0000313" key="1">
    <source>
        <dbReference type="EMBL" id="MFC5269328.1"/>
    </source>
</evidence>
<comment type="caution">
    <text evidence="1">The sequence shown here is derived from an EMBL/GenBank/DDBJ whole genome shotgun (WGS) entry which is preliminary data.</text>
</comment>
<evidence type="ECO:0000313" key="2">
    <source>
        <dbReference type="Proteomes" id="UP001596161"/>
    </source>
</evidence>
<name>A0ABW0E867_9BACT</name>